<gene>
    <name evidence="3" type="ORF">DXB81_11540</name>
</gene>
<proteinExistence type="predicted"/>
<keyword evidence="3" id="KW-0418">Kinase</keyword>
<feature type="transmembrane region" description="Helical" evidence="2">
    <location>
        <begin position="6"/>
        <end position="26"/>
    </location>
</feature>
<dbReference type="RefSeq" id="WP_117739341.1">
    <property type="nucleotide sequence ID" value="NZ_QSUB01000005.1"/>
</dbReference>
<name>A0A3E5A4Y8_9FIRM</name>
<reference evidence="3 4" key="1">
    <citation type="submission" date="2018-08" db="EMBL/GenBank/DDBJ databases">
        <title>A genome reference for cultivated species of the human gut microbiota.</title>
        <authorList>
            <person name="Zou Y."/>
            <person name="Xue W."/>
            <person name="Luo G."/>
        </authorList>
    </citation>
    <scope>NUCLEOTIDE SEQUENCE [LARGE SCALE GENOMIC DNA]</scope>
    <source>
        <strain evidence="3 4">OM06-11AA</strain>
    </source>
</reference>
<keyword evidence="3" id="KW-0808">Transferase</keyword>
<feature type="coiled-coil region" evidence="1">
    <location>
        <begin position="23"/>
        <end position="53"/>
    </location>
</feature>
<keyword evidence="1" id="KW-0175">Coiled coil</keyword>
<evidence type="ECO:0000256" key="1">
    <source>
        <dbReference type="SAM" id="Coils"/>
    </source>
</evidence>
<evidence type="ECO:0000256" key="2">
    <source>
        <dbReference type="SAM" id="Phobius"/>
    </source>
</evidence>
<keyword evidence="2" id="KW-0472">Membrane</keyword>
<keyword evidence="2" id="KW-1133">Transmembrane helix</keyword>
<dbReference type="AlphaFoldDB" id="A0A3E5A4Y8"/>
<evidence type="ECO:0000313" key="4">
    <source>
        <dbReference type="Proteomes" id="UP000261222"/>
    </source>
</evidence>
<accession>A0A3E5A4Y8</accession>
<dbReference type="Proteomes" id="UP000261222">
    <property type="component" value="Unassembled WGS sequence"/>
</dbReference>
<keyword evidence="3" id="KW-0723">Serine/threonine-protein kinase</keyword>
<dbReference type="EMBL" id="QSUB01000005">
    <property type="protein sequence ID" value="RGN03774.1"/>
    <property type="molecule type" value="Genomic_DNA"/>
</dbReference>
<sequence length="111" mass="12314">MDEILKIIVIESGFSAVIIGLVVGLMQKRFEKMEKKREEKEQRQEALQRIILESLNGAMDLSISTATAISRIPSAHCNGDMHAALEAAQKTKETQRRALTAAGISHLMHDD</sequence>
<organism evidence="3 4">
    <name type="scientific">Blautia obeum</name>
    <dbReference type="NCBI Taxonomy" id="40520"/>
    <lineage>
        <taxon>Bacteria</taxon>
        <taxon>Bacillati</taxon>
        <taxon>Bacillota</taxon>
        <taxon>Clostridia</taxon>
        <taxon>Lachnospirales</taxon>
        <taxon>Lachnospiraceae</taxon>
        <taxon>Blautia</taxon>
    </lineage>
</organism>
<keyword evidence="2" id="KW-0812">Transmembrane</keyword>
<dbReference type="GO" id="GO:0004674">
    <property type="term" value="F:protein serine/threonine kinase activity"/>
    <property type="evidence" value="ECO:0007669"/>
    <property type="project" value="UniProtKB-KW"/>
</dbReference>
<protein>
    <submittedName>
        <fullName evidence="3">Serine/threonine protein kinase</fullName>
    </submittedName>
</protein>
<comment type="caution">
    <text evidence="3">The sequence shown here is derived from an EMBL/GenBank/DDBJ whole genome shotgun (WGS) entry which is preliminary data.</text>
</comment>
<evidence type="ECO:0000313" key="3">
    <source>
        <dbReference type="EMBL" id="RGN03774.1"/>
    </source>
</evidence>